<proteinExistence type="predicted"/>
<evidence type="ECO:0000259" key="4">
    <source>
        <dbReference type="PROSITE" id="PS50835"/>
    </source>
</evidence>
<dbReference type="InterPro" id="IPR050488">
    <property type="entry name" value="Ig_Fc_receptor"/>
</dbReference>
<dbReference type="GO" id="GO:0009897">
    <property type="term" value="C:external side of plasma membrane"/>
    <property type="evidence" value="ECO:0007669"/>
    <property type="project" value="TreeGrafter"/>
</dbReference>
<accession>A0A3Q3J3X8</accession>
<dbReference type="RefSeq" id="XP_020471281.1">
    <property type="nucleotide sequence ID" value="XM_020615625.1"/>
</dbReference>
<reference evidence="5" key="1">
    <citation type="submission" date="2025-08" db="UniProtKB">
        <authorList>
            <consortium name="Ensembl"/>
        </authorList>
    </citation>
    <scope>IDENTIFICATION</scope>
</reference>
<dbReference type="OrthoDB" id="8917564at2759"/>
<dbReference type="GeneID" id="109969000"/>
<dbReference type="Ensembl" id="ENSMALT00000013284.1">
    <property type="protein sequence ID" value="ENSMALP00000013004.1"/>
    <property type="gene ID" value="ENSMALG00000009209.1"/>
</dbReference>
<dbReference type="Pfam" id="PF13895">
    <property type="entry name" value="Ig_2"/>
    <property type="match status" value="1"/>
</dbReference>
<dbReference type="KEGG" id="malb:109969000"/>
<protein>
    <recommendedName>
        <fullName evidence="4">Ig-like domain-containing protein</fullName>
    </recommendedName>
</protein>
<name>A0A3Q3J3X8_MONAL</name>
<organism evidence="5 6">
    <name type="scientific">Monopterus albus</name>
    <name type="common">Swamp eel</name>
    <dbReference type="NCBI Taxonomy" id="43700"/>
    <lineage>
        <taxon>Eukaryota</taxon>
        <taxon>Metazoa</taxon>
        <taxon>Chordata</taxon>
        <taxon>Craniata</taxon>
        <taxon>Vertebrata</taxon>
        <taxon>Euteleostomi</taxon>
        <taxon>Actinopterygii</taxon>
        <taxon>Neopterygii</taxon>
        <taxon>Teleostei</taxon>
        <taxon>Neoteleostei</taxon>
        <taxon>Acanthomorphata</taxon>
        <taxon>Anabantaria</taxon>
        <taxon>Synbranchiformes</taxon>
        <taxon>Synbranchidae</taxon>
        <taxon>Monopterus</taxon>
    </lineage>
</organism>
<feature type="domain" description="Ig-like" evidence="4">
    <location>
        <begin position="111"/>
        <end position="200"/>
    </location>
</feature>
<feature type="domain" description="Ig-like" evidence="4">
    <location>
        <begin position="22"/>
        <end position="94"/>
    </location>
</feature>
<keyword evidence="2" id="KW-1015">Disulfide bond</keyword>
<dbReference type="InterPro" id="IPR007110">
    <property type="entry name" value="Ig-like_dom"/>
</dbReference>
<feature type="signal peptide" evidence="3">
    <location>
        <begin position="1"/>
        <end position="19"/>
    </location>
</feature>
<dbReference type="Gene3D" id="2.60.40.10">
    <property type="entry name" value="Immunoglobulins"/>
    <property type="match status" value="2"/>
</dbReference>
<dbReference type="SMART" id="SM00409">
    <property type="entry name" value="IG"/>
    <property type="match status" value="2"/>
</dbReference>
<dbReference type="STRING" id="43700.ENSMALP00000013004"/>
<dbReference type="PANTHER" id="PTHR11481">
    <property type="entry name" value="IMMUNOGLOBULIN FC RECEPTOR"/>
    <property type="match status" value="1"/>
</dbReference>
<dbReference type="SUPFAM" id="SSF48726">
    <property type="entry name" value="Immunoglobulin"/>
    <property type="match status" value="3"/>
</dbReference>
<evidence type="ECO:0000256" key="1">
    <source>
        <dbReference type="ARBA" id="ARBA00022729"/>
    </source>
</evidence>
<dbReference type="Proteomes" id="UP000261600">
    <property type="component" value="Unplaced"/>
</dbReference>
<evidence type="ECO:0000256" key="2">
    <source>
        <dbReference type="ARBA" id="ARBA00023157"/>
    </source>
</evidence>
<dbReference type="GO" id="GO:0004888">
    <property type="term" value="F:transmembrane signaling receptor activity"/>
    <property type="evidence" value="ECO:0007669"/>
    <property type="project" value="TreeGrafter"/>
</dbReference>
<evidence type="ECO:0000313" key="6">
    <source>
        <dbReference type="Proteomes" id="UP000261600"/>
    </source>
</evidence>
<feature type="chain" id="PRO_5018559125" description="Ig-like domain-containing protein" evidence="3">
    <location>
        <begin position="20"/>
        <end position="297"/>
    </location>
</feature>
<dbReference type="AlphaFoldDB" id="A0A3Q3J3X8"/>
<reference evidence="5" key="2">
    <citation type="submission" date="2025-09" db="UniProtKB">
        <authorList>
            <consortium name="Ensembl"/>
        </authorList>
    </citation>
    <scope>IDENTIFICATION</scope>
</reference>
<dbReference type="GO" id="GO:0007166">
    <property type="term" value="P:cell surface receptor signaling pathway"/>
    <property type="evidence" value="ECO:0007669"/>
    <property type="project" value="TreeGrafter"/>
</dbReference>
<sequence>MDTVICLLVFSVLPQLAVPAAPSETSFRAEVEIVSGHSRIFSGEDVRLRCSIPDGNRSTWDFLWFRGSEQLPYFGQDLLLWNTMVKKSGKFICQGVRDTIVGNIHTRRSLPVEINVDGGWAILQVPPHPSLVGGTLNVTCRVRRKYPLREVILYKDGVEVMRRNGVNPHFYLTNLTLEDQGLYSCRASWDIQRNTHSVISAASPVQVLEVLSQPHLEIDAANDLIKLVCHVQYNIPAPAPPIQYFFYKNNTRLGPAASENYALVSWKPGQYSCKAKVPQLGLWRWSESLSFEQETGN</sequence>
<evidence type="ECO:0000313" key="5">
    <source>
        <dbReference type="Ensembl" id="ENSMALP00000013004.1"/>
    </source>
</evidence>
<keyword evidence="1 3" id="KW-0732">Signal</keyword>
<dbReference type="InterPro" id="IPR036179">
    <property type="entry name" value="Ig-like_dom_sf"/>
</dbReference>
<keyword evidence="6" id="KW-1185">Reference proteome</keyword>
<dbReference type="GO" id="GO:0006955">
    <property type="term" value="P:immune response"/>
    <property type="evidence" value="ECO:0007669"/>
    <property type="project" value="TreeGrafter"/>
</dbReference>
<dbReference type="PANTHER" id="PTHR11481:SF64">
    <property type="entry name" value="FC RECEPTOR-LIKE PROTEIN 4"/>
    <property type="match status" value="1"/>
</dbReference>
<dbReference type="PROSITE" id="PS50835">
    <property type="entry name" value="IG_LIKE"/>
    <property type="match status" value="2"/>
</dbReference>
<dbReference type="InterPro" id="IPR013783">
    <property type="entry name" value="Ig-like_fold"/>
</dbReference>
<dbReference type="InterPro" id="IPR003599">
    <property type="entry name" value="Ig_sub"/>
</dbReference>
<evidence type="ECO:0000256" key="3">
    <source>
        <dbReference type="SAM" id="SignalP"/>
    </source>
</evidence>